<dbReference type="PANTHER" id="PTHR11188:SF176">
    <property type="entry name" value="ARRESTIN DOMAIN-CONTAINING PROTEIN 1"/>
    <property type="match status" value="1"/>
</dbReference>
<dbReference type="Gene3D" id="2.60.40.640">
    <property type="match status" value="2"/>
</dbReference>
<gene>
    <name evidence="5" type="ORF">PVAND_006101</name>
</gene>
<feature type="domain" description="Arrestin C-terminal-like" evidence="4">
    <location>
        <begin position="182"/>
        <end position="315"/>
    </location>
</feature>
<evidence type="ECO:0000256" key="1">
    <source>
        <dbReference type="ARBA" id="ARBA00005298"/>
    </source>
</evidence>
<dbReference type="InterPro" id="IPR014756">
    <property type="entry name" value="Ig_E-set"/>
</dbReference>
<name>A0A9J6C245_POLVA</name>
<comment type="similarity">
    <text evidence="1">Belongs to the arrestin family.</text>
</comment>
<dbReference type="InterPro" id="IPR014752">
    <property type="entry name" value="Arrestin-like_C"/>
</dbReference>
<dbReference type="SMART" id="SM01017">
    <property type="entry name" value="Arrestin_C"/>
    <property type="match status" value="1"/>
</dbReference>
<dbReference type="EMBL" id="JADBJN010000002">
    <property type="protein sequence ID" value="KAG5676252.1"/>
    <property type="molecule type" value="Genomic_DNA"/>
</dbReference>
<dbReference type="SUPFAM" id="SSF81296">
    <property type="entry name" value="E set domains"/>
    <property type="match status" value="2"/>
</dbReference>
<dbReference type="AlphaFoldDB" id="A0A9J6C245"/>
<dbReference type="Proteomes" id="UP001107558">
    <property type="component" value="Chromosome 2"/>
</dbReference>
<evidence type="ECO:0000259" key="4">
    <source>
        <dbReference type="SMART" id="SM01017"/>
    </source>
</evidence>
<dbReference type="PANTHER" id="PTHR11188">
    <property type="entry name" value="ARRESTIN DOMAIN CONTAINING PROTEIN"/>
    <property type="match status" value="1"/>
</dbReference>
<sequence>MVEIIIHLEPNQQGNNVFYAGQTLNGTVELSLNSTKKFRGCYVLVYSFARAHWTETRTRTEGTGNNQRTVSYTVDYEGKEVFLNSKTYLFGHHGGDAQDVQPGIHRYNFSCQLPEMLPYTMDGAHGNIGYYVECVIDVPWWFDKKFKVPFTVIRHDDLNLYPELRMGQRMEEIKTFCCLFCETGPLFMEVFLPCSGFVAGQSVPVKINYKNRSNVKVIGTNIKLKRAMHFTSHTPEQKTRTETDKIVELHTDGVNKYRTIELQQNLEIPRVMLNSNGRFCRIVHVEYYFNVEPVLDGCHSNFKIKIPIEIGSVPIRLSNEFNNFNTEPSGPHTQMMPSAPLDDDEKPDLPPTFEEAMNMPQSQYSTQPSNSNLGWNVIEPSLPNDNRKN</sequence>
<dbReference type="OrthoDB" id="7789592at2759"/>
<feature type="compositionally biased region" description="Polar residues" evidence="3">
    <location>
        <begin position="322"/>
        <end position="336"/>
    </location>
</feature>
<feature type="compositionally biased region" description="Polar residues" evidence="3">
    <location>
        <begin position="359"/>
        <end position="374"/>
    </location>
</feature>
<accession>A0A9J6C245</accession>
<proteinExistence type="inferred from homology"/>
<dbReference type="GO" id="GO:0015031">
    <property type="term" value="P:protein transport"/>
    <property type="evidence" value="ECO:0007669"/>
    <property type="project" value="TreeGrafter"/>
</dbReference>
<evidence type="ECO:0000256" key="2">
    <source>
        <dbReference type="ARBA" id="ARBA00022606"/>
    </source>
</evidence>
<organism evidence="5 6">
    <name type="scientific">Polypedilum vanderplanki</name>
    <name type="common">Sleeping chironomid midge</name>
    <dbReference type="NCBI Taxonomy" id="319348"/>
    <lineage>
        <taxon>Eukaryota</taxon>
        <taxon>Metazoa</taxon>
        <taxon>Ecdysozoa</taxon>
        <taxon>Arthropoda</taxon>
        <taxon>Hexapoda</taxon>
        <taxon>Insecta</taxon>
        <taxon>Pterygota</taxon>
        <taxon>Neoptera</taxon>
        <taxon>Endopterygota</taxon>
        <taxon>Diptera</taxon>
        <taxon>Nematocera</taxon>
        <taxon>Chironomoidea</taxon>
        <taxon>Chironomidae</taxon>
        <taxon>Chironominae</taxon>
        <taxon>Polypedilum</taxon>
        <taxon>Polypedilum</taxon>
    </lineage>
</organism>
<dbReference type="Pfam" id="PF02752">
    <property type="entry name" value="Arrestin_C"/>
    <property type="match status" value="1"/>
</dbReference>
<reference evidence="5" key="1">
    <citation type="submission" date="2021-03" db="EMBL/GenBank/DDBJ databases">
        <title>Chromosome level genome of the anhydrobiotic midge Polypedilum vanderplanki.</title>
        <authorList>
            <person name="Yoshida Y."/>
            <person name="Kikawada T."/>
            <person name="Gusev O."/>
        </authorList>
    </citation>
    <scope>NUCLEOTIDE SEQUENCE</scope>
    <source>
        <strain evidence="5">NIAS01</strain>
        <tissue evidence="5">Whole body or cell culture</tissue>
    </source>
</reference>
<dbReference type="InterPro" id="IPR011022">
    <property type="entry name" value="Arrestin_C-like"/>
</dbReference>
<keyword evidence="2" id="KW-0716">Sensory transduction</keyword>
<feature type="region of interest" description="Disordered" evidence="3">
    <location>
        <begin position="322"/>
        <end position="389"/>
    </location>
</feature>
<dbReference type="Pfam" id="PF00339">
    <property type="entry name" value="Arrestin_N"/>
    <property type="match status" value="1"/>
</dbReference>
<dbReference type="GO" id="GO:0005737">
    <property type="term" value="C:cytoplasm"/>
    <property type="evidence" value="ECO:0007669"/>
    <property type="project" value="TreeGrafter"/>
</dbReference>
<dbReference type="InterPro" id="IPR011021">
    <property type="entry name" value="Arrestin-like_N"/>
</dbReference>
<protein>
    <recommendedName>
        <fullName evidence="4">Arrestin C-terminal-like domain-containing protein</fullName>
    </recommendedName>
</protein>
<evidence type="ECO:0000313" key="6">
    <source>
        <dbReference type="Proteomes" id="UP001107558"/>
    </source>
</evidence>
<evidence type="ECO:0000256" key="3">
    <source>
        <dbReference type="SAM" id="MobiDB-lite"/>
    </source>
</evidence>
<dbReference type="InterPro" id="IPR050357">
    <property type="entry name" value="Arrestin_domain-protein"/>
</dbReference>
<evidence type="ECO:0000313" key="5">
    <source>
        <dbReference type="EMBL" id="KAG5676252.1"/>
    </source>
</evidence>
<comment type="caution">
    <text evidence="5">The sequence shown here is derived from an EMBL/GenBank/DDBJ whole genome shotgun (WGS) entry which is preliminary data.</text>
</comment>
<keyword evidence="6" id="KW-1185">Reference proteome</keyword>